<dbReference type="Pfam" id="PF12774">
    <property type="entry name" value="AAA_6"/>
    <property type="match status" value="1"/>
</dbReference>
<dbReference type="AlphaFoldDB" id="A0A6H5H7H7"/>
<dbReference type="GO" id="GO:0051959">
    <property type="term" value="F:dynein light intermediate chain binding"/>
    <property type="evidence" value="ECO:0007669"/>
    <property type="project" value="InterPro"/>
</dbReference>
<gene>
    <name evidence="3" type="ORF">NTEN_LOCUS16927</name>
</gene>
<dbReference type="FunFam" id="1.20.58.1120:FF:000001">
    <property type="entry name" value="dynein heavy chain 2, axonemal"/>
    <property type="match status" value="1"/>
</dbReference>
<dbReference type="GO" id="GO:0007018">
    <property type="term" value="P:microtubule-based movement"/>
    <property type="evidence" value="ECO:0007669"/>
    <property type="project" value="InterPro"/>
</dbReference>
<proteinExistence type="predicted"/>
<accession>A0A6H5H7H7</accession>
<dbReference type="Gene3D" id="3.20.180.20">
    <property type="entry name" value="Dynein heavy chain, N-terminal domain 2"/>
    <property type="match status" value="1"/>
</dbReference>
<dbReference type="PANTHER" id="PTHR45703:SF36">
    <property type="entry name" value="DYNEIN HEAVY CHAIN, CYTOPLASMIC"/>
    <property type="match status" value="1"/>
</dbReference>
<dbReference type="InterPro" id="IPR042228">
    <property type="entry name" value="Dynein_linker_3"/>
</dbReference>
<dbReference type="InterPro" id="IPR013602">
    <property type="entry name" value="Dynein_heavy_linker"/>
</dbReference>
<dbReference type="Gene3D" id="1.20.58.1120">
    <property type="match status" value="1"/>
</dbReference>
<dbReference type="Proteomes" id="UP000479000">
    <property type="component" value="Unassembled WGS sequence"/>
</dbReference>
<evidence type="ECO:0000313" key="4">
    <source>
        <dbReference type="Proteomes" id="UP000479000"/>
    </source>
</evidence>
<dbReference type="GO" id="GO:0030286">
    <property type="term" value="C:dynein complex"/>
    <property type="evidence" value="ECO:0007669"/>
    <property type="project" value="InterPro"/>
</dbReference>
<evidence type="ECO:0000259" key="1">
    <source>
        <dbReference type="Pfam" id="PF08393"/>
    </source>
</evidence>
<reference evidence="3 4" key="1">
    <citation type="submission" date="2020-02" db="EMBL/GenBank/DDBJ databases">
        <authorList>
            <person name="Ferguson B K."/>
        </authorList>
    </citation>
    <scope>NUCLEOTIDE SEQUENCE [LARGE SCALE GENOMIC DNA]</scope>
</reference>
<evidence type="ECO:0000259" key="2">
    <source>
        <dbReference type="Pfam" id="PF12774"/>
    </source>
</evidence>
<dbReference type="PANTHER" id="PTHR45703">
    <property type="entry name" value="DYNEIN HEAVY CHAIN"/>
    <property type="match status" value="1"/>
</dbReference>
<dbReference type="InterPro" id="IPR026983">
    <property type="entry name" value="DHC"/>
</dbReference>
<dbReference type="EMBL" id="CADCXU010025013">
    <property type="protein sequence ID" value="CAB0012143.1"/>
    <property type="molecule type" value="Genomic_DNA"/>
</dbReference>
<evidence type="ECO:0008006" key="5">
    <source>
        <dbReference type="Google" id="ProtNLM"/>
    </source>
</evidence>
<dbReference type="Pfam" id="PF08393">
    <property type="entry name" value="DHC_N2"/>
    <property type="match status" value="1"/>
</dbReference>
<protein>
    <recommendedName>
        <fullName evidence="5">Dynein heavy chain hydrolytic ATP-binding dynein motor region domain-containing protein</fullName>
    </recommendedName>
</protein>
<dbReference type="Gene3D" id="3.40.50.300">
    <property type="entry name" value="P-loop containing nucleotide triphosphate hydrolases"/>
    <property type="match status" value="1"/>
</dbReference>
<evidence type="ECO:0000313" key="3">
    <source>
        <dbReference type="EMBL" id="CAB0012143.1"/>
    </source>
</evidence>
<dbReference type="InterPro" id="IPR027417">
    <property type="entry name" value="P-loop_NTPase"/>
</dbReference>
<organism evidence="3 4">
    <name type="scientific">Nesidiocoris tenuis</name>
    <dbReference type="NCBI Taxonomy" id="355587"/>
    <lineage>
        <taxon>Eukaryota</taxon>
        <taxon>Metazoa</taxon>
        <taxon>Ecdysozoa</taxon>
        <taxon>Arthropoda</taxon>
        <taxon>Hexapoda</taxon>
        <taxon>Insecta</taxon>
        <taxon>Pterygota</taxon>
        <taxon>Neoptera</taxon>
        <taxon>Paraneoptera</taxon>
        <taxon>Hemiptera</taxon>
        <taxon>Heteroptera</taxon>
        <taxon>Panheteroptera</taxon>
        <taxon>Cimicomorpha</taxon>
        <taxon>Miridae</taxon>
        <taxon>Dicyphina</taxon>
        <taxon>Nesidiocoris</taxon>
    </lineage>
</organism>
<sequence>MFDVHVQEELGTPSLVHNFLRRCGSRLQVNGSIVIVLKPKIGTELQKKLLLIHNHSESLPEQVSVCPKKVPSSQDKVCFLTPHRDALRYFGGVKTDTDSENRSVQTVRGMGRRTIAYCNNTLKTLYEGRDIIKKLLEAAAHDDMSKMGFSVDDNSRHVSSIGEHQKRGQISSFHMFTLEERIAIRDAGPLNCTFTEGKTKILRSRTLKSNPLAMKAATSPGLYEEFLTNNDFLEQILKCLEAYLESKRVVFPRFYFLSNDELLEILAQRMFSCCPSASSAPAHTPRYIMMLETGRSSLYLQTLPLHVKYLLKVMKVPGERLPNVLLREGIRLRLPWAAEWMEMAAGCEEELDFSMDASALARSWEAILVVLRNRERQDFLRRATTSRYHQHYQRLDPLRPPPYDASTDLSRARWMFKARGGAMYLNYVPWRGEAAQRCAMCNTGEGEDVLHFLGACPVLKEFRWQWFGARLMSSEECCAVFRAADFVRVAGFCSVAWGYRWELLILTVSQIMWAREVHGVLTDQTSIADALLSFEKKSFVDLNDLAALVRGTLTKLQRNVLGALITVDVHARDIITSLVQGKVREVTNFEWAKQLRYYWETRIDNCIARMATTRHVYGYEYLGASGRLGILNDLFPEAVLPSPDYGEFQKSMEAALVELKLQPAPVTFLKTIQLYETMVVRWGVMTVGPTAGGKTTILRVSITASLILNLKFIGFNANATSTNQSNQRRGLTGQPGQYLATRLSWIHMCVFLCVLRSA</sequence>
<dbReference type="InterPro" id="IPR035699">
    <property type="entry name" value="AAA_6"/>
</dbReference>
<keyword evidence="4" id="KW-1185">Reference proteome</keyword>
<name>A0A6H5H7H7_9HEMI</name>
<dbReference type="OrthoDB" id="6628845at2759"/>
<dbReference type="GO" id="GO:0005524">
    <property type="term" value="F:ATP binding"/>
    <property type="evidence" value="ECO:0007669"/>
    <property type="project" value="InterPro"/>
</dbReference>
<feature type="domain" description="Dynein heavy chain hydrolytic ATP-binding dynein motor region" evidence="2">
    <location>
        <begin position="629"/>
        <end position="695"/>
    </location>
</feature>
<feature type="domain" description="Dynein heavy chain linker" evidence="1">
    <location>
        <begin position="206"/>
        <end position="268"/>
    </location>
</feature>
<dbReference type="GO" id="GO:0045505">
    <property type="term" value="F:dynein intermediate chain binding"/>
    <property type="evidence" value="ECO:0007669"/>
    <property type="project" value="InterPro"/>
</dbReference>